<keyword evidence="1" id="KW-1133">Transmembrane helix</keyword>
<gene>
    <name evidence="2" type="ORF">PSM7751_03466</name>
</gene>
<dbReference type="AlphaFoldDB" id="A0A1X6ZZZ2"/>
<dbReference type="Proteomes" id="UP000193963">
    <property type="component" value="Unassembled WGS sequence"/>
</dbReference>
<sequence length="61" mass="7129">MALRIFTCRDCGHRMRFAHDHCGKCYCHKETYQQPMLWYGVIAVLFVLLILGLVQLISSQI</sequence>
<proteinExistence type="predicted"/>
<organism evidence="2 3">
    <name type="scientific">Pseudooceanicola marinus</name>
    <dbReference type="NCBI Taxonomy" id="396013"/>
    <lineage>
        <taxon>Bacteria</taxon>
        <taxon>Pseudomonadati</taxon>
        <taxon>Pseudomonadota</taxon>
        <taxon>Alphaproteobacteria</taxon>
        <taxon>Rhodobacterales</taxon>
        <taxon>Paracoccaceae</taxon>
        <taxon>Pseudooceanicola</taxon>
    </lineage>
</organism>
<reference evidence="2 3" key="1">
    <citation type="submission" date="2017-03" db="EMBL/GenBank/DDBJ databases">
        <authorList>
            <person name="Afonso C.L."/>
            <person name="Miller P.J."/>
            <person name="Scott M.A."/>
            <person name="Spackman E."/>
            <person name="Goraichik I."/>
            <person name="Dimitrov K.M."/>
            <person name="Suarez D.L."/>
            <person name="Swayne D.E."/>
        </authorList>
    </citation>
    <scope>NUCLEOTIDE SEQUENCE [LARGE SCALE GENOMIC DNA]</scope>
    <source>
        <strain evidence="2 3">CECT 7751</strain>
    </source>
</reference>
<keyword evidence="1" id="KW-0812">Transmembrane</keyword>
<evidence type="ECO:0000313" key="3">
    <source>
        <dbReference type="Proteomes" id="UP000193963"/>
    </source>
</evidence>
<keyword evidence="3" id="KW-1185">Reference proteome</keyword>
<feature type="transmembrane region" description="Helical" evidence="1">
    <location>
        <begin position="36"/>
        <end position="57"/>
    </location>
</feature>
<evidence type="ECO:0000256" key="1">
    <source>
        <dbReference type="SAM" id="Phobius"/>
    </source>
</evidence>
<protein>
    <submittedName>
        <fullName evidence="2">Uncharacterized protein</fullName>
    </submittedName>
</protein>
<name>A0A1X6ZZZ2_9RHOB</name>
<dbReference type="EMBL" id="FWFN01000007">
    <property type="protein sequence ID" value="SLN66589.1"/>
    <property type="molecule type" value="Genomic_DNA"/>
</dbReference>
<keyword evidence="1" id="KW-0472">Membrane</keyword>
<accession>A0A1X6ZZZ2</accession>
<evidence type="ECO:0000313" key="2">
    <source>
        <dbReference type="EMBL" id="SLN66589.1"/>
    </source>
</evidence>